<dbReference type="AlphaFoldDB" id="A0A8E2ALF5"/>
<keyword evidence="2" id="KW-1185">Reference proteome</keyword>
<reference evidence="1 2" key="1">
    <citation type="submission" date="2016-07" db="EMBL/GenBank/DDBJ databases">
        <title>Draft genome of the white-rot fungus Obba rivulosa 3A-2.</title>
        <authorList>
            <consortium name="DOE Joint Genome Institute"/>
            <person name="Miettinen O."/>
            <person name="Riley R."/>
            <person name="Acob R."/>
            <person name="Barry K."/>
            <person name="Cullen D."/>
            <person name="De Vries R."/>
            <person name="Hainaut M."/>
            <person name="Hatakka A."/>
            <person name="Henrissat B."/>
            <person name="Hilden K."/>
            <person name="Kuo R."/>
            <person name="Labutti K."/>
            <person name="Lipzen A."/>
            <person name="Makela M.R."/>
            <person name="Sandor L."/>
            <person name="Spatafora J.W."/>
            <person name="Grigoriev I.V."/>
            <person name="Hibbett D.S."/>
        </authorList>
    </citation>
    <scope>NUCLEOTIDE SEQUENCE [LARGE SCALE GENOMIC DNA]</scope>
    <source>
        <strain evidence="1 2">3A-2</strain>
    </source>
</reference>
<name>A0A8E2ALF5_9APHY</name>
<dbReference type="EMBL" id="KV722578">
    <property type="protein sequence ID" value="OCH85519.1"/>
    <property type="molecule type" value="Genomic_DNA"/>
</dbReference>
<evidence type="ECO:0000313" key="1">
    <source>
        <dbReference type="EMBL" id="OCH85519.1"/>
    </source>
</evidence>
<gene>
    <name evidence="1" type="ORF">OBBRIDRAFT_300543</name>
</gene>
<proteinExistence type="predicted"/>
<dbReference type="Proteomes" id="UP000250043">
    <property type="component" value="Unassembled WGS sequence"/>
</dbReference>
<sequence length="176" mass="19450">MQMLVKAKLPEMAMRLCQASYEAVESLCRLVLEVQIGLSMMNELRARLMRSSVSFGTLYEGCSQCSPRNSFPWAELTPTMISSGLVLVNYPEDVTGAFKNGIIAQGFACYPEMSRFPSWKRCVIPHTVYILSKGTLSACFMKTILSSVACLLSVIHHGPAAVVHPDRQGAMRLPRS</sequence>
<accession>A0A8E2ALF5</accession>
<protein>
    <submittedName>
        <fullName evidence="1">Uncharacterized protein</fullName>
    </submittedName>
</protein>
<organism evidence="1 2">
    <name type="scientific">Obba rivulosa</name>
    <dbReference type="NCBI Taxonomy" id="1052685"/>
    <lineage>
        <taxon>Eukaryota</taxon>
        <taxon>Fungi</taxon>
        <taxon>Dikarya</taxon>
        <taxon>Basidiomycota</taxon>
        <taxon>Agaricomycotina</taxon>
        <taxon>Agaricomycetes</taxon>
        <taxon>Polyporales</taxon>
        <taxon>Gelatoporiaceae</taxon>
        <taxon>Obba</taxon>
    </lineage>
</organism>
<evidence type="ECO:0000313" key="2">
    <source>
        <dbReference type="Proteomes" id="UP000250043"/>
    </source>
</evidence>